<proteinExistence type="inferred from homology"/>
<evidence type="ECO:0000256" key="3">
    <source>
        <dbReference type="ARBA" id="ARBA00022630"/>
    </source>
</evidence>
<comment type="caution">
    <text evidence="6">The sequence shown here is derived from an EMBL/GenBank/DDBJ whole genome shotgun (WGS) entry which is preliminary data.</text>
</comment>
<dbReference type="SUPFAM" id="SSF51905">
    <property type="entry name" value="FAD/NAD(P)-binding domain"/>
    <property type="match status" value="1"/>
</dbReference>
<keyword evidence="3" id="KW-0285">Flavoprotein</keyword>
<dbReference type="EC" id="1.4.99.-" evidence="6"/>
<comment type="similarity">
    <text evidence="2">Belongs to the DadA oxidoreductase family.</text>
</comment>
<dbReference type="GO" id="GO:0016491">
    <property type="term" value="F:oxidoreductase activity"/>
    <property type="evidence" value="ECO:0007669"/>
    <property type="project" value="UniProtKB-KW"/>
</dbReference>
<dbReference type="Proteomes" id="UP000580718">
    <property type="component" value="Unassembled WGS sequence"/>
</dbReference>
<feature type="domain" description="FAD dependent oxidoreductase" evidence="5">
    <location>
        <begin position="6"/>
        <end position="356"/>
    </location>
</feature>
<dbReference type="GO" id="GO:0005737">
    <property type="term" value="C:cytoplasm"/>
    <property type="evidence" value="ECO:0007669"/>
    <property type="project" value="TreeGrafter"/>
</dbReference>
<dbReference type="PANTHER" id="PTHR13847:SF286">
    <property type="entry name" value="D-AMINO ACID DEHYDROGENASE"/>
    <property type="match status" value="1"/>
</dbReference>
<evidence type="ECO:0000259" key="5">
    <source>
        <dbReference type="Pfam" id="PF01266"/>
    </source>
</evidence>
<dbReference type="Gene3D" id="3.30.9.10">
    <property type="entry name" value="D-Amino Acid Oxidase, subunit A, domain 2"/>
    <property type="match status" value="1"/>
</dbReference>
<evidence type="ECO:0000256" key="4">
    <source>
        <dbReference type="ARBA" id="ARBA00023002"/>
    </source>
</evidence>
<comment type="cofactor">
    <cofactor evidence="1">
        <name>FAD</name>
        <dbReference type="ChEBI" id="CHEBI:57692"/>
    </cofactor>
</comment>
<accession>A0A839Y427</accession>
<organism evidence="6 7">
    <name type="scientific">Modestobacter versicolor</name>
    <dbReference type="NCBI Taxonomy" id="429133"/>
    <lineage>
        <taxon>Bacteria</taxon>
        <taxon>Bacillati</taxon>
        <taxon>Actinomycetota</taxon>
        <taxon>Actinomycetes</taxon>
        <taxon>Geodermatophilales</taxon>
        <taxon>Geodermatophilaceae</taxon>
        <taxon>Modestobacter</taxon>
    </lineage>
</organism>
<protein>
    <submittedName>
        <fullName evidence="6">D-amino-acid dehydrogenase</fullName>
        <ecNumber evidence="6">1.4.99.-</ecNumber>
    </submittedName>
</protein>
<name>A0A839Y427_9ACTN</name>
<dbReference type="PANTHER" id="PTHR13847">
    <property type="entry name" value="SARCOSINE DEHYDROGENASE-RELATED"/>
    <property type="match status" value="1"/>
</dbReference>
<dbReference type="SUPFAM" id="SSF54373">
    <property type="entry name" value="FAD-linked reductases, C-terminal domain"/>
    <property type="match status" value="1"/>
</dbReference>
<evidence type="ECO:0000313" key="6">
    <source>
        <dbReference type="EMBL" id="MBB3677505.1"/>
    </source>
</evidence>
<dbReference type="EMBL" id="JACIBU010000001">
    <property type="protein sequence ID" value="MBB3677505.1"/>
    <property type="molecule type" value="Genomic_DNA"/>
</dbReference>
<evidence type="ECO:0000256" key="2">
    <source>
        <dbReference type="ARBA" id="ARBA00009410"/>
    </source>
</evidence>
<dbReference type="Pfam" id="PF01266">
    <property type="entry name" value="DAO"/>
    <property type="match status" value="1"/>
</dbReference>
<dbReference type="AlphaFoldDB" id="A0A839Y427"/>
<dbReference type="InterPro" id="IPR006076">
    <property type="entry name" value="FAD-dep_OxRdtase"/>
</dbReference>
<keyword evidence="4 6" id="KW-0560">Oxidoreductase</keyword>
<dbReference type="InterPro" id="IPR036188">
    <property type="entry name" value="FAD/NAD-bd_sf"/>
</dbReference>
<evidence type="ECO:0000256" key="1">
    <source>
        <dbReference type="ARBA" id="ARBA00001974"/>
    </source>
</evidence>
<reference evidence="6 7" key="1">
    <citation type="submission" date="2020-08" db="EMBL/GenBank/DDBJ databases">
        <title>Sequencing the genomes of 1000 actinobacteria strains.</title>
        <authorList>
            <person name="Klenk H.-P."/>
        </authorList>
    </citation>
    <scope>NUCLEOTIDE SEQUENCE [LARGE SCALE GENOMIC DNA]</scope>
    <source>
        <strain evidence="6 7">DSM 16678</strain>
    </source>
</reference>
<dbReference type="RefSeq" id="WP_183513906.1">
    <property type="nucleotide sequence ID" value="NZ_JACIBU010000001.1"/>
</dbReference>
<dbReference type="Gene3D" id="3.50.50.60">
    <property type="entry name" value="FAD/NAD(P)-binding domain"/>
    <property type="match status" value="1"/>
</dbReference>
<evidence type="ECO:0000313" key="7">
    <source>
        <dbReference type="Proteomes" id="UP000580718"/>
    </source>
</evidence>
<sequence length="375" mass="38238">MAAAGVVVVGAGIVGATAAWQLARRGVDVVLVESEEPGRATSAGAGIVQPWRPAATGPWARYSDLAGATYPQLAGQLAEDSGRDPSYATVGGLTVSRDVTALRAMAAELEAARTARGWTGLGPVELLEPGRAAERFPVLDEGFGAVWSAGAGRVDGRLFRDAAVAAVERAGAVRLTGRAELVADAGRVRGVRVAGEQLDAEAVVLAAGAWTTALCAPLGLALDLAPMRGQIVHLQLPDDGTADWPTVMTLAEEHGHHYLLAFPGGRVVVGATREPDAGFDHRVTAAGQRQVLDAALTLAPGLAAATVLETRVGFRPVTPDGFPLLGAVPGWDGLVLATGLGANGLTYGPLMGVLAAGLALGEPAPFDLTPFAPTR</sequence>
<gene>
    <name evidence="6" type="ORF">FHX36_003240</name>
</gene>